<sequence>MLTDLNETKLVFKVDNIYNCTTQQQGSYQT</sequence>
<reference evidence="1" key="1">
    <citation type="submission" date="2014-11" db="EMBL/GenBank/DDBJ databases">
        <authorList>
            <person name="Amaro Gonzalez C."/>
        </authorList>
    </citation>
    <scope>NUCLEOTIDE SEQUENCE</scope>
</reference>
<organism evidence="1">
    <name type="scientific">Anguilla anguilla</name>
    <name type="common">European freshwater eel</name>
    <name type="synonym">Muraena anguilla</name>
    <dbReference type="NCBI Taxonomy" id="7936"/>
    <lineage>
        <taxon>Eukaryota</taxon>
        <taxon>Metazoa</taxon>
        <taxon>Chordata</taxon>
        <taxon>Craniata</taxon>
        <taxon>Vertebrata</taxon>
        <taxon>Euteleostomi</taxon>
        <taxon>Actinopterygii</taxon>
        <taxon>Neopterygii</taxon>
        <taxon>Teleostei</taxon>
        <taxon>Anguilliformes</taxon>
        <taxon>Anguillidae</taxon>
        <taxon>Anguilla</taxon>
    </lineage>
</organism>
<protein>
    <submittedName>
        <fullName evidence="1">Uncharacterized protein</fullName>
    </submittedName>
</protein>
<name>A0A0E9QX10_ANGAN</name>
<evidence type="ECO:0000313" key="1">
    <source>
        <dbReference type="EMBL" id="JAH20658.1"/>
    </source>
</evidence>
<proteinExistence type="predicted"/>
<dbReference type="AlphaFoldDB" id="A0A0E9QX10"/>
<dbReference type="EMBL" id="GBXM01087919">
    <property type="protein sequence ID" value="JAH20658.1"/>
    <property type="molecule type" value="Transcribed_RNA"/>
</dbReference>
<accession>A0A0E9QX10</accession>
<reference evidence="1" key="2">
    <citation type="journal article" date="2015" name="Fish Shellfish Immunol.">
        <title>Early steps in the European eel (Anguilla anguilla)-Vibrio vulnificus interaction in the gills: Role of the RtxA13 toxin.</title>
        <authorList>
            <person name="Callol A."/>
            <person name="Pajuelo D."/>
            <person name="Ebbesson L."/>
            <person name="Teles M."/>
            <person name="MacKenzie S."/>
            <person name="Amaro C."/>
        </authorList>
    </citation>
    <scope>NUCLEOTIDE SEQUENCE</scope>
</reference>